<evidence type="ECO:0000313" key="3">
    <source>
        <dbReference type="Proteomes" id="UP000650833"/>
    </source>
</evidence>
<dbReference type="AlphaFoldDB" id="A0A8H7RL81"/>
<dbReference type="EMBL" id="JAEPRC010000036">
    <property type="protein sequence ID" value="KAG2213554.1"/>
    <property type="molecule type" value="Genomic_DNA"/>
</dbReference>
<feature type="region of interest" description="Disordered" evidence="1">
    <location>
        <begin position="625"/>
        <end position="721"/>
    </location>
</feature>
<dbReference type="Pfam" id="PF12722">
    <property type="entry name" value="Hid1"/>
    <property type="match status" value="2"/>
</dbReference>
<dbReference type="OrthoDB" id="432953at2759"/>
<feature type="compositionally biased region" description="Low complexity" evidence="1">
    <location>
        <begin position="679"/>
        <end position="690"/>
    </location>
</feature>
<dbReference type="Proteomes" id="UP000650833">
    <property type="component" value="Unassembled WGS sequence"/>
</dbReference>
<organism evidence="2 3">
    <name type="scientific">Mucor plumbeus</name>
    <dbReference type="NCBI Taxonomy" id="97098"/>
    <lineage>
        <taxon>Eukaryota</taxon>
        <taxon>Fungi</taxon>
        <taxon>Fungi incertae sedis</taxon>
        <taxon>Mucoromycota</taxon>
        <taxon>Mucoromycotina</taxon>
        <taxon>Mucoromycetes</taxon>
        <taxon>Mucorales</taxon>
        <taxon>Mucorineae</taxon>
        <taxon>Mucoraceae</taxon>
        <taxon>Mucor</taxon>
    </lineage>
</organism>
<dbReference type="InterPro" id="IPR026705">
    <property type="entry name" value="Hid-1/Ecm30"/>
</dbReference>
<proteinExistence type="predicted"/>
<gene>
    <name evidence="2" type="ORF">INT46_002260</name>
</gene>
<feature type="compositionally biased region" description="Basic and acidic residues" evidence="1">
    <location>
        <begin position="691"/>
        <end position="712"/>
    </location>
</feature>
<comment type="caution">
    <text evidence="2">The sequence shown here is derived from an EMBL/GenBank/DDBJ whole genome shotgun (WGS) entry which is preliminary data.</text>
</comment>
<keyword evidence="3" id="KW-1185">Reference proteome</keyword>
<protein>
    <recommendedName>
        <fullName evidence="4">High-temperature-induced dauer-formation protein</fullName>
    </recommendedName>
</protein>
<feature type="compositionally biased region" description="Polar residues" evidence="1">
    <location>
        <begin position="657"/>
        <end position="670"/>
    </location>
</feature>
<evidence type="ECO:0000256" key="1">
    <source>
        <dbReference type="SAM" id="MobiDB-lite"/>
    </source>
</evidence>
<dbReference type="GO" id="GO:0016020">
    <property type="term" value="C:membrane"/>
    <property type="evidence" value="ECO:0007669"/>
    <property type="project" value="TreeGrafter"/>
</dbReference>
<evidence type="ECO:0000313" key="2">
    <source>
        <dbReference type="EMBL" id="KAG2213554.1"/>
    </source>
</evidence>
<dbReference type="PANTHER" id="PTHR21575">
    <property type="entry name" value="PROTEIN HID1"/>
    <property type="match status" value="1"/>
</dbReference>
<accession>A0A8H7RL81</accession>
<dbReference type="GO" id="GO:0000138">
    <property type="term" value="C:Golgi trans cisterna"/>
    <property type="evidence" value="ECO:0007669"/>
    <property type="project" value="TreeGrafter"/>
</dbReference>
<feature type="compositionally biased region" description="Basic and acidic residues" evidence="1">
    <location>
        <begin position="642"/>
        <end position="653"/>
    </location>
</feature>
<name>A0A8H7RL81_9FUNG</name>
<sequence length="836" mass="95354">MGAADSKLAFRKSVFRLYEETTIPVTENEYWEQFWNLPESADDIFSLIGANDIRRTRDSARGNFEILIDKVLEKMQILLKAQNFPSEQHSINHLLNCCRILTRLIPFVFESSDCLEWEDAFFWTPRQVEKEKKNPDDKPEYDILPCRGELVLDLTIQALFLAGFTIPISLATKESKVNYAIWEHGVGSTIPINTYKDNEANRTEVLRLLVVLLSKSMYVPPAQLLSKEDLWLRYVAVKLERKIVLVILCSLMNTICNYDPTGWVPYNHVVQGGPREQLVSFCLTNLLILLDYRSPQQADLMRQHDQVSSPTSATTDIPASLEVLTLDNPDAIPKTSVELEAFTPADQLANKHEENAFRHYMSKLHRNQDFKFLMDGIYRLLSNPMTAVSTYLPGSTKRVGCFVNVMMMCWRLLEINSRFTKYLVETDRVLDLTVVLIFHAADNKDKITQLGLVRMCAFMLQTLSSNKEYSAKLNKTFSTHSSLPSSIRLYAFNGTYADFLIISIFSLIASTQGKLSSLYPALILTISNISPYLTNIGVTTASKLLTLFHSMSSPSFLMADEYNFQLTSYLLETFNNIINYQYAENPNLIYSIVLHHGYFEKLDQITFEGAVTELERLRQLRESKEIERTEQIAEAAAVGDSNNDKSTENHDSEQPEDTQSSEIGNKTDNTNVDKDKSKSTYASVTASSSSNDHEETAKKKPEPIQLPIRHDSTSSNIRPSRNGFVPTEAWLSYWKSSIPLGTILAMLKHLVPQVEEKCVEGNNTTLEELMVFLKTVQLDNVLPEESKSIFIRKFQWGEALVIWFRSMMWGQNYVSSMKEHGAWNGTHVKLFQIKEE</sequence>
<dbReference type="GO" id="GO:0005797">
    <property type="term" value="C:Golgi medial cisterna"/>
    <property type="evidence" value="ECO:0007669"/>
    <property type="project" value="TreeGrafter"/>
</dbReference>
<dbReference type="PANTHER" id="PTHR21575:SF12">
    <property type="entry name" value="PROTEIN HID1"/>
    <property type="match status" value="1"/>
</dbReference>
<reference evidence="2" key="1">
    <citation type="submission" date="2020-12" db="EMBL/GenBank/DDBJ databases">
        <title>Metabolic potential, ecology and presence of endohyphal bacteria is reflected in genomic diversity of Mucoromycotina.</title>
        <authorList>
            <person name="Muszewska A."/>
            <person name="Okrasinska A."/>
            <person name="Steczkiewicz K."/>
            <person name="Drgas O."/>
            <person name="Orlowska M."/>
            <person name="Perlinska-Lenart U."/>
            <person name="Aleksandrzak-Piekarczyk T."/>
            <person name="Szatraj K."/>
            <person name="Zielenkiewicz U."/>
            <person name="Pilsyk S."/>
            <person name="Malc E."/>
            <person name="Mieczkowski P."/>
            <person name="Kruszewska J.S."/>
            <person name="Biernat P."/>
            <person name="Pawlowska J."/>
        </authorList>
    </citation>
    <scope>NUCLEOTIDE SEQUENCE</scope>
    <source>
        <strain evidence="2">CBS 226.32</strain>
    </source>
</reference>
<evidence type="ECO:0008006" key="4">
    <source>
        <dbReference type="Google" id="ProtNLM"/>
    </source>
</evidence>